<reference evidence="3" key="2">
    <citation type="submission" date="2015-01" db="EMBL/GenBank/DDBJ databases">
        <title>Evolutionary Origins and Diversification of the Mycorrhizal Mutualists.</title>
        <authorList>
            <consortium name="DOE Joint Genome Institute"/>
            <consortium name="Mycorrhizal Genomics Consortium"/>
            <person name="Kohler A."/>
            <person name="Kuo A."/>
            <person name="Nagy L.G."/>
            <person name="Floudas D."/>
            <person name="Copeland A."/>
            <person name="Barry K.W."/>
            <person name="Cichocki N."/>
            <person name="Veneault-Fourrey C."/>
            <person name="LaButti K."/>
            <person name="Lindquist E.A."/>
            <person name="Lipzen A."/>
            <person name="Lundell T."/>
            <person name="Morin E."/>
            <person name="Murat C."/>
            <person name="Riley R."/>
            <person name="Ohm R."/>
            <person name="Sun H."/>
            <person name="Tunlid A."/>
            <person name="Henrissat B."/>
            <person name="Grigoriev I.V."/>
            <person name="Hibbett D.S."/>
            <person name="Martin F."/>
        </authorList>
    </citation>
    <scope>NUCLEOTIDE SEQUENCE [LARGE SCALE GENOMIC DNA]</scope>
    <source>
        <strain evidence="3">Zn</strain>
    </source>
</reference>
<protein>
    <recommendedName>
        <fullName evidence="1">Heterokaryon incompatibility domain-containing protein</fullName>
    </recommendedName>
</protein>
<evidence type="ECO:0000259" key="1">
    <source>
        <dbReference type="Pfam" id="PF06985"/>
    </source>
</evidence>
<name>A0A0C3D5T0_OIDMZ</name>
<evidence type="ECO:0000313" key="2">
    <source>
        <dbReference type="EMBL" id="KIM97262.1"/>
    </source>
</evidence>
<dbReference type="Proteomes" id="UP000054321">
    <property type="component" value="Unassembled WGS sequence"/>
</dbReference>
<dbReference type="Pfam" id="PF06985">
    <property type="entry name" value="HET"/>
    <property type="match status" value="1"/>
</dbReference>
<dbReference type="EMBL" id="KN832882">
    <property type="protein sequence ID" value="KIM97262.1"/>
    <property type="molecule type" value="Genomic_DNA"/>
</dbReference>
<dbReference type="HOGENOM" id="CLU_004184_9_3_1"/>
<dbReference type="AlphaFoldDB" id="A0A0C3D5T0"/>
<reference evidence="2 3" key="1">
    <citation type="submission" date="2014-04" db="EMBL/GenBank/DDBJ databases">
        <authorList>
            <consortium name="DOE Joint Genome Institute"/>
            <person name="Kuo A."/>
            <person name="Martino E."/>
            <person name="Perotto S."/>
            <person name="Kohler A."/>
            <person name="Nagy L.G."/>
            <person name="Floudas D."/>
            <person name="Copeland A."/>
            <person name="Barry K.W."/>
            <person name="Cichocki N."/>
            <person name="Veneault-Fourrey C."/>
            <person name="LaButti K."/>
            <person name="Lindquist E.A."/>
            <person name="Lipzen A."/>
            <person name="Lundell T."/>
            <person name="Morin E."/>
            <person name="Murat C."/>
            <person name="Sun H."/>
            <person name="Tunlid A."/>
            <person name="Henrissat B."/>
            <person name="Grigoriev I.V."/>
            <person name="Hibbett D.S."/>
            <person name="Martin F."/>
            <person name="Nordberg H.P."/>
            <person name="Cantor M.N."/>
            <person name="Hua S.X."/>
        </authorList>
    </citation>
    <scope>NUCLEOTIDE SEQUENCE [LARGE SCALE GENOMIC DNA]</scope>
    <source>
        <strain evidence="2 3">Zn</strain>
    </source>
</reference>
<evidence type="ECO:0000313" key="3">
    <source>
        <dbReference type="Proteomes" id="UP000054321"/>
    </source>
</evidence>
<dbReference type="InParanoid" id="A0A0C3D5T0"/>
<dbReference type="InterPro" id="IPR010730">
    <property type="entry name" value="HET"/>
</dbReference>
<feature type="non-terminal residue" evidence="2">
    <location>
        <position position="500"/>
    </location>
</feature>
<dbReference type="InterPro" id="IPR052895">
    <property type="entry name" value="HetReg/Transcr_Mod"/>
</dbReference>
<dbReference type="PANTHER" id="PTHR24148:SF78">
    <property type="entry name" value="HETEROKARYON INCOMPATIBILITY DOMAIN-CONTAINING PROTEIN"/>
    <property type="match status" value="1"/>
</dbReference>
<feature type="domain" description="Heterokaryon incompatibility" evidence="1">
    <location>
        <begin position="53"/>
        <end position="185"/>
    </location>
</feature>
<keyword evidence="3" id="KW-1185">Reference proteome</keyword>
<dbReference type="OrthoDB" id="194358at2759"/>
<dbReference type="PANTHER" id="PTHR24148">
    <property type="entry name" value="ANKYRIN REPEAT DOMAIN-CONTAINING PROTEIN 39 HOMOLOG-RELATED"/>
    <property type="match status" value="1"/>
</dbReference>
<proteinExistence type="predicted"/>
<accession>A0A0C3D5T0</accession>
<dbReference type="STRING" id="913774.A0A0C3D5T0"/>
<organism evidence="2 3">
    <name type="scientific">Oidiodendron maius (strain Zn)</name>
    <dbReference type="NCBI Taxonomy" id="913774"/>
    <lineage>
        <taxon>Eukaryota</taxon>
        <taxon>Fungi</taxon>
        <taxon>Dikarya</taxon>
        <taxon>Ascomycota</taxon>
        <taxon>Pezizomycotina</taxon>
        <taxon>Leotiomycetes</taxon>
        <taxon>Leotiomycetes incertae sedis</taxon>
        <taxon>Myxotrichaceae</taxon>
        <taxon>Oidiodendron</taxon>
    </lineage>
</organism>
<sequence length="500" mass="57179">MSQYCYSPLSPGANTIRLLRLMPHAKESIEETELQCELFEYSLQDLGRRTHLYEALSYTWGGEKKPCSIMIKEQKLDITLNLYAALLHLRDRSLTRIMWIDAICIDQENKEEQSQQVKLMAMIYSKASRVLVWLGETVDMEGALEDIRRAANEVSAERSHKNINEKAIVRLLQQGWFQRIWVLQEVAAARHIVMMCGSTEIDGYAFCLGLKSLQKSQKLSYAATPELQALPSLTDLIEQASLRPKHITGSPVMYSLGIRSLAELVDMFHTRQASDPRDKVYALLGMSSDDASKASFQPDYKISWEEVFQQLVKFILSKDVFVETSSYRAVIKSKGCILGRVSSVRRDDRQIVNIISKKATWDLGGKTEWTFQASANPIQKHDIICLLHGSSKPTIIRLCKDHFAIVVIAATPLNGNSSFEWPEPSQSITQCLRDFRLVWDLKTPLEEWQDQEYKALTKIHGQALEYSKTDFGDYFNEATRLWNDIMILDDIGEYENAEDR</sequence>
<gene>
    <name evidence="2" type="ORF">OIDMADRAFT_130946</name>
</gene>